<evidence type="ECO:0000256" key="1">
    <source>
        <dbReference type="ARBA" id="ARBA00004613"/>
    </source>
</evidence>
<feature type="domain" description="WxxW" evidence="5">
    <location>
        <begin position="16"/>
        <end position="99"/>
    </location>
</feature>
<comment type="subcellular location">
    <subcellularLocation>
        <location evidence="1">Secreted</location>
    </subcellularLocation>
</comment>
<name>A0A3B3YS34_9TELE</name>
<evidence type="ECO:0000259" key="5">
    <source>
        <dbReference type="Pfam" id="PF13330"/>
    </source>
</evidence>
<sequence>KAMLMSEGISFFSEGWTEWFDRDTPSLIGDKETLSSLRRENPGKICPNPTNIEAVTLSGHSVEETGEKIFKYDTKSGFICRNRDQRDWKCQDYKVRFSCSFPVFAVCWTRWYNRDCPTGSGDWEHLSALRKENPGGDLCADLVYVEAVTVEDKTPALKTGQKFHLYSPGKGFVCRNEDQSSGNCSDYKVRFGYYSPLGY</sequence>
<accession>A0A3B3YS34</accession>
<reference evidence="6" key="2">
    <citation type="submission" date="2025-09" db="UniProtKB">
        <authorList>
            <consortium name="Ensembl"/>
        </authorList>
    </citation>
    <scope>IDENTIFICATION</scope>
</reference>
<dbReference type="PANTHER" id="PTHR15031">
    <property type="entry name" value="CARTILAGE INTERMEDIATE LAYER PROTEIN CLIP"/>
    <property type="match status" value="1"/>
</dbReference>
<dbReference type="InterPro" id="IPR025155">
    <property type="entry name" value="WxxW_domain"/>
</dbReference>
<dbReference type="InterPro" id="IPR039675">
    <property type="entry name" value="CILP1/CILP2"/>
</dbReference>
<evidence type="ECO:0000313" key="7">
    <source>
        <dbReference type="Proteomes" id="UP000261480"/>
    </source>
</evidence>
<dbReference type="Ensembl" id="ENSPMET00000021185.1">
    <property type="protein sequence ID" value="ENSPMEP00000029820.1"/>
    <property type="gene ID" value="ENSPMEG00000015802.1"/>
</dbReference>
<evidence type="ECO:0000313" key="6">
    <source>
        <dbReference type="Ensembl" id="ENSPMEP00000029820.1"/>
    </source>
</evidence>
<organism evidence="6 7">
    <name type="scientific">Poecilia mexicana</name>
    <dbReference type="NCBI Taxonomy" id="48701"/>
    <lineage>
        <taxon>Eukaryota</taxon>
        <taxon>Metazoa</taxon>
        <taxon>Chordata</taxon>
        <taxon>Craniata</taxon>
        <taxon>Vertebrata</taxon>
        <taxon>Euteleostomi</taxon>
        <taxon>Actinopterygii</taxon>
        <taxon>Neopterygii</taxon>
        <taxon>Teleostei</taxon>
        <taxon>Neoteleostei</taxon>
        <taxon>Acanthomorphata</taxon>
        <taxon>Ovalentaria</taxon>
        <taxon>Atherinomorphae</taxon>
        <taxon>Cyprinodontiformes</taxon>
        <taxon>Poeciliidae</taxon>
        <taxon>Poeciliinae</taxon>
        <taxon>Poecilia</taxon>
    </lineage>
</organism>
<keyword evidence="4" id="KW-0325">Glycoprotein</keyword>
<keyword evidence="7" id="KW-1185">Reference proteome</keyword>
<dbReference type="PANTHER" id="PTHR15031:SF4">
    <property type="entry name" value="CARTILAGE INTERMEDIATE LAYER PROTEIN 1"/>
    <property type="match status" value="1"/>
</dbReference>
<dbReference type="AlphaFoldDB" id="A0A3B3YS34"/>
<dbReference type="Pfam" id="PF13330">
    <property type="entry name" value="Mucin2_WxxW"/>
    <property type="match status" value="2"/>
</dbReference>
<dbReference type="GO" id="GO:0005576">
    <property type="term" value="C:extracellular region"/>
    <property type="evidence" value="ECO:0007669"/>
    <property type="project" value="UniProtKB-SubCell"/>
</dbReference>
<keyword evidence="3" id="KW-0732">Signal</keyword>
<keyword evidence="2" id="KW-0964">Secreted</keyword>
<evidence type="ECO:0000256" key="4">
    <source>
        <dbReference type="ARBA" id="ARBA00023180"/>
    </source>
</evidence>
<protein>
    <recommendedName>
        <fullName evidence="5">WxxW domain-containing protein</fullName>
    </recommendedName>
</protein>
<dbReference type="Proteomes" id="UP000261480">
    <property type="component" value="Unplaced"/>
</dbReference>
<evidence type="ECO:0000256" key="2">
    <source>
        <dbReference type="ARBA" id="ARBA00022525"/>
    </source>
</evidence>
<proteinExistence type="predicted"/>
<evidence type="ECO:0000256" key="3">
    <source>
        <dbReference type="ARBA" id="ARBA00022729"/>
    </source>
</evidence>
<reference evidence="6" key="1">
    <citation type="submission" date="2025-08" db="UniProtKB">
        <authorList>
            <consortium name="Ensembl"/>
        </authorList>
    </citation>
    <scope>IDENTIFICATION</scope>
</reference>
<feature type="domain" description="WxxW" evidence="5">
    <location>
        <begin position="108"/>
        <end position="191"/>
    </location>
</feature>